<gene>
    <name evidence="26" type="ORF">QBC38DRAFT_466237</name>
</gene>
<dbReference type="GO" id="GO:0009277">
    <property type="term" value="C:fungal-type cell wall"/>
    <property type="evidence" value="ECO:0007669"/>
    <property type="project" value="TreeGrafter"/>
</dbReference>
<feature type="compositionally biased region" description="Low complexity" evidence="23">
    <location>
        <begin position="463"/>
        <end position="478"/>
    </location>
</feature>
<comment type="catalytic activity">
    <reaction evidence="1">
        <text>Hydrolysis of (1-&gt;3)-beta-D-glucosidic linkages in (1-&gt;3)-beta-D-glucans.</text>
        <dbReference type="EC" id="3.2.1.39"/>
    </reaction>
</comment>
<keyword evidence="15" id="KW-0119">Carbohydrate metabolism</keyword>
<dbReference type="EMBL" id="MU865293">
    <property type="protein sequence ID" value="KAK4231253.1"/>
    <property type="molecule type" value="Genomic_DNA"/>
</dbReference>
<dbReference type="GO" id="GO:0005576">
    <property type="term" value="C:extracellular region"/>
    <property type="evidence" value="ECO:0007669"/>
    <property type="project" value="TreeGrafter"/>
</dbReference>
<keyword evidence="13 24" id="KW-0472">Membrane</keyword>
<dbReference type="PANTHER" id="PTHR16631">
    <property type="entry name" value="GLUCAN 1,3-BETA-GLUCOSIDASE"/>
    <property type="match status" value="1"/>
</dbReference>
<dbReference type="Proteomes" id="UP001301958">
    <property type="component" value="Unassembled WGS sequence"/>
</dbReference>
<keyword evidence="16" id="KW-0449">Lipoprotein</keyword>
<evidence type="ECO:0000256" key="5">
    <source>
        <dbReference type="ARBA" id="ARBA00012780"/>
    </source>
</evidence>
<feature type="compositionally biased region" description="Low complexity" evidence="23">
    <location>
        <begin position="384"/>
        <end position="409"/>
    </location>
</feature>
<dbReference type="AlphaFoldDB" id="A0AAN7BX36"/>
<dbReference type="GO" id="GO:0000272">
    <property type="term" value="P:polysaccharide catabolic process"/>
    <property type="evidence" value="ECO:0007669"/>
    <property type="project" value="UniProtKB-KW"/>
</dbReference>
<dbReference type="GO" id="GO:0042973">
    <property type="term" value="F:glucan endo-1,3-beta-D-glucosidase activity"/>
    <property type="evidence" value="ECO:0007669"/>
    <property type="project" value="UniProtKB-EC"/>
</dbReference>
<comment type="similarity">
    <text evidence="4 22">Belongs to the glycosyl hydrolase 17 family.</text>
</comment>
<dbReference type="Gene3D" id="3.20.20.80">
    <property type="entry name" value="Glycosidases"/>
    <property type="match status" value="1"/>
</dbReference>
<feature type="chain" id="PRO_5043054749" description="Probable glucan endo-1,3-beta-glucosidase eglC" evidence="25">
    <location>
        <begin position="20"/>
        <end position="510"/>
    </location>
</feature>
<dbReference type="EC" id="3.2.1.39" evidence="5"/>
<feature type="compositionally biased region" description="Polar residues" evidence="23">
    <location>
        <begin position="410"/>
        <end position="421"/>
    </location>
</feature>
<evidence type="ECO:0000256" key="16">
    <source>
        <dbReference type="ARBA" id="ARBA00023288"/>
    </source>
</evidence>
<feature type="region of interest" description="Disordered" evidence="23">
    <location>
        <begin position="315"/>
        <end position="354"/>
    </location>
</feature>
<evidence type="ECO:0000256" key="24">
    <source>
        <dbReference type="SAM" id="Phobius"/>
    </source>
</evidence>
<dbReference type="GO" id="GO:0005886">
    <property type="term" value="C:plasma membrane"/>
    <property type="evidence" value="ECO:0007669"/>
    <property type="project" value="UniProtKB-SubCell"/>
</dbReference>
<dbReference type="Pfam" id="PF00332">
    <property type="entry name" value="Glyco_hydro_17"/>
    <property type="match status" value="1"/>
</dbReference>
<comment type="subcellular location">
    <subcellularLocation>
        <location evidence="3">Cell membrane</location>
        <topology evidence="3">Lipid-anchor</topology>
        <topology evidence="3">GPI-anchor</topology>
    </subcellularLocation>
    <subcellularLocation>
        <location evidence="2">Secreted</location>
        <location evidence="2">Cell wall</location>
    </subcellularLocation>
</comment>
<keyword evidence="9" id="KW-0964">Secreted</keyword>
<dbReference type="GO" id="GO:0098552">
    <property type="term" value="C:side of membrane"/>
    <property type="evidence" value="ECO:0007669"/>
    <property type="project" value="UniProtKB-KW"/>
</dbReference>
<evidence type="ECO:0000256" key="12">
    <source>
        <dbReference type="ARBA" id="ARBA00022801"/>
    </source>
</evidence>
<protein>
    <recommendedName>
        <fullName evidence="6">Probable glucan endo-1,3-beta-glucosidase eglC</fullName>
        <ecNumber evidence="5">3.2.1.39</ecNumber>
    </recommendedName>
    <alternativeName>
        <fullName evidence="20">Endo-1,3-beta-glucanase eglC</fullName>
    </alternativeName>
    <alternativeName>
        <fullName evidence="21">Laminarinase eglC</fullName>
    </alternativeName>
</protein>
<dbReference type="SUPFAM" id="SSF51445">
    <property type="entry name" value="(Trans)glycosidases"/>
    <property type="match status" value="1"/>
</dbReference>
<keyword evidence="11 25" id="KW-0732">Signal</keyword>
<reference evidence="26" key="2">
    <citation type="submission" date="2023-05" db="EMBL/GenBank/DDBJ databases">
        <authorList>
            <consortium name="Lawrence Berkeley National Laboratory"/>
            <person name="Steindorff A."/>
            <person name="Hensen N."/>
            <person name="Bonometti L."/>
            <person name="Westerberg I."/>
            <person name="Brannstrom I.O."/>
            <person name="Guillou S."/>
            <person name="Cros-Aarteil S."/>
            <person name="Calhoun S."/>
            <person name="Haridas S."/>
            <person name="Kuo A."/>
            <person name="Mondo S."/>
            <person name="Pangilinan J."/>
            <person name="Riley R."/>
            <person name="Labutti K."/>
            <person name="Andreopoulos B."/>
            <person name="Lipzen A."/>
            <person name="Chen C."/>
            <person name="Yanf M."/>
            <person name="Daum C."/>
            <person name="Ng V."/>
            <person name="Clum A."/>
            <person name="Ohm R."/>
            <person name="Martin F."/>
            <person name="Silar P."/>
            <person name="Natvig D."/>
            <person name="Lalanne C."/>
            <person name="Gautier V."/>
            <person name="Ament-Velasquez S.L."/>
            <person name="Kruys A."/>
            <person name="Hutchinson M.I."/>
            <person name="Powell A.J."/>
            <person name="Barry K."/>
            <person name="Miller A.N."/>
            <person name="Grigoriev I.V."/>
            <person name="Debuchy R."/>
            <person name="Gladieux P."/>
            <person name="Thoren M.H."/>
            <person name="Johannesson H."/>
        </authorList>
    </citation>
    <scope>NUCLEOTIDE SEQUENCE</scope>
    <source>
        <strain evidence="26">CBS 990.96</strain>
    </source>
</reference>
<evidence type="ECO:0000256" key="25">
    <source>
        <dbReference type="SAM" id="SignalP"/>
    </source>
</evidence>
<evidence type="ECO:0000256" key="13">
    <source>
        <dbReference type="ARBA" id="ARBA00023136"/>
    </source>
</evidence>
<feature type="signal peptide" evidence="25">
    <location>
        <begin position="1"/>
        <end position="19"/>
    </location>
</feature>
<evidence type="ECO:0000256" key="11">
    <source>
        <dbReference type="ARBA" id="ARBA00022729"/>
    </source>
</evidence>
<evidence type="ECO:0000256" key="1">
    <source>
        <dbReference type="ARBA" id="ARBA00000382"/>
    </source>
</evidence>
<evidence type="ECO:0000256" key="8">
    <source>
        <dbReference type="ARBA" id="ARBA00022512"/>
    </source>
</evidence>
<evidence type="ECO:0000313" key="26">
    <source>
        <dbReference type="EMBL" id="KAK4231253.1"/>
    </source>
</evidence>
<evidence type="ECO:0000256" key="19">
    <source>
        <dbReference type="ARBA" id="ARBA00025152"/>
    </source>
</evidence>
<feature type="compositionally biased region" description="Low complexity" evidence="23">
    <location>
        <begin position="431"/>
        <end position="458"/>
    </location>
</feature>
<feature type="region of interest" description="Disordered" evidence="23">
    <location>
        <begin position="384"/>
        <end position="458"/>
    </location>
</feature>
<dbReference type="PANTHER" id="PTHR16631:SF13">
    <property type="entry name" value="GLUCAN ENDO-1,3-BETA-GLUCOSIDASE EGLC-RELATED"/>
    <property type="match status" value="1"/>
</dbReference>
<evidence type="ECO:0000256" key="17">
    <source>
        <dbReference type="ARBA" id="ARBA00023316"/>
    </source>
</evidence>
<evidence type="ECO:0000256" key="2">
    <source>
        <dbReference type="ARBA" id="ARBA00004191"/>
    </source>
</evidence>
<evidence type="ECO:0000256" key="4">
    <source>
        <dbReference type="ARBA" id="ARBA00008773"/>
    </source>
</evidence>
<keyword evidence="17" id="KW-0961">Cell wall biogenesis/degradation</keyword>
<evidence type="ECO:0000256" key="6">
    <source>
        <dbReference type="ARBA" id="ARBA00019762"/>
    </source>
</evidence>
<comment type="function">
    <text evidence="19">Glucanases play a role in cell expansion during growth, in cell-cell fusion during mating, and in spore release during sporulation. This enzyme may be involved in beta-glucan degradation and also function biosynthetically as a transglycosylase.</text>
</comment>
<dbReference type="InterPro" id="IPR000490">
    <property type="entry name" value="Glyco_hydro_17"/>
</dbReference>
<accession>A0AAN7BX36</accession>
<keyword evidence="27" id="KW-1185">Reference proteome</keyword>
<evidence type="ECO:0000256" key="23">
    <source>
        <dbReference type="SAM" id="MobiDB-lite"/>
    </source>
</evidence>
<keyword evidence="24" id="KW-1133">Transmembrane helix</keyword>
<keyword evidence="12" id="KW-0378">Hydrolase</keyword>
<dbReference type="GO" id="GO:0009986">
    <property type="term" value="C:cell surface"/>
    <property type="evidence" value="ECO:0007669"/>
    <property type="project" value="TreeGrafter"/>
</dbReference>
<organism evidence="26 27">
    <name type="scientific">Podospora fimiseda</name>
    <dbReference type="NCBI Taxonomy" id="252190"/>
    <lineage>
        <taxon>Eukaryota</taxon>
        <taxon>Fungi</taxon>
        <taxon>Dikarya</taxon>
        <taxon>Ascomycota</taxon>
        <taxon>Pezizomycotina</taxon>
        <taxon>Sordariomycetes</taxon>
        <taxon>Sordariomycetidae</taxon>
        <taxon>Sordariales</taxon>
        <taxon>Podosporaceae</taxon>
        <taxon>Podospora</taxon>
    </lineage>
</organism>
<feature type="compositionally biased region" description="Low complexity" evidence="23">
    <location>
        <begin position="337"/>
        <end position="354"/>
    </location>
</feature>
<feature type="transmembrane region" description="Helical" evidence="24">
    <location>
        <begin position="492"/>
        <end position="509"/>
    </location>
</feature>
<keyword evidence="10" id="KW-0336">GPI-anchor</keyword>
<evidence type="ECO:0000256" key="3">
    <source>
        <dbReference type="ARBA" id="ARBA00004609"/>
    </source>
</evidence>
<reference evidence="26" key="1">
    <citation type="journal article" date="2023" name="Mol. Phylogenet. Evol.">
        <title>Genome-scale phylogeny and comparative genomics of the fungal order Sordariales.</title>
        <authorList>
            <person name="Hensen N."/>
            <person name="Bonometti L."/>
            <person name="Westerberg I."/>
            <person name="Brannstrom I.O."/>
            <person name="Guillou S."/>
            <person name="Cros-Aarteil S."/>
            <person name="Calhoun S."/>
            <person name="Haridas S."/>
            <person name="Kuo A."/>
            <person name="Mondo S."/>
            <person name="Pangilinan J."/>
            <person name="Riley R."/>
            <person name="LaButti K."/>
            <person name="Andreopoulos B."/>
            <person name="Lipzen A."/>
            <person name="Chen C."/>
            <person name="Yan M."/>
            <person name="Daum C."/>
            <person name="Ng V."/>
            <person name="Clum A."/>
            <person name="Steindorff A."/>
            <person name="Ohm R.A."/>
            <person name="Martin F."/>
            <person name="Silar P."/>
            <person name="Natvig D.O."/>
            <person name="Lalanne C."/>
            <person name="Gautier V."/>
            <person name="Ament-Velasquez S.L."/>
            <person name="Kruys A."/>
            <person name="Hutchinson M.I."/>
            <person name="Powell A.J."/>
            <person name="Barry K."/>
            <person name="Miller A.N."/>
            <person name="Grigoriev I.V."/>
            <person name="Debuchy R."/>
            <person name="Gladieux P."/>
            <person name="Hiltunen Thoren M."/>
            <person name="Johannesson H."/>
        </authorList>
    </citation>
    <scope>NUCLEOTIDE SEQUENCE</scope>
    <source>
        <strain evidence="26">CBS 990.96</strain>
    </source>
</reference>
<evidence type="ECO:0000256" key="22">
    <source>
        <dbReference type="RuleBase" id="RU004335"/>
    </source>
</evidence>
<evidence type="ECO:0000256" key="21">
    <source>
        <dbReference type="ARBA" id="ARBA00032906"/>
    </source>
</evidence>
<evidence type="ECO:0000256" key="10">
    <source>
        <dbReference type="ARBA" id="ARBA00022622"/>
    </source>
</evidence>
<comment type="caution">
    <text evidence="26">The sequence shown here is derived from an EMBL/GenBank/DDBJ whole genome shotgun (WGS) entry which is preliminary data.</text>
</comment>
<dbReference type="FunFam" id="3.20.20.80:FF:000233">
    <property type="entry name" value="Probable glucan endo-1,3-beta-glucosidase eglC"/>
    <property type="match status" value="1"/>
</dbReference>
<evidence type="ECO:0000256" key="15">
    <source>
        <dbReference type="ARBA" id="ARBA00023277"/>
    </source>
</evidence>
<dbReference type="GO" id="GO:0071555">
    <property type="term" value="P:cell wall organization"/>
    <property type="evidence" value="ECO:0007669"/>
    <property type="project" value="UniProtKB-KW"/>
</dbReference>
<name>A0AAN7BX36_9PEZI</name>
<evidence type="ECO:0000256" key="7">
    <source>
        <dbReference type="ARBA" id="ARBA00022475"/>
    </source>
</evidence>
<keyword evidence="24" id="KW-0812">Transmembrane</keyword>
<keyword evidence="8" id="KW-0134">Cell wall</keyword>
<evidence type="ECO:0000256" key="9">
    <source>
        <dbReference type="ARBA" id="ARBA00022525"/>
    </source>
</evidence>
<evidence type="ECO:0000256" key="20">
    <source>
        <dbReference type="ARBA" id="ARBA00032134"/>
    </source>
</evidence>
<evidence type="ECO:0000313" key="27">
    <source>
        <dbReference type="Proteomes" id="UP001301958"/>
    </source>
</evidence>
<dbReference type="InterPro" id="IPR017853">
    <property type="entry name" value="GH"/>
</dbReference>
<keyword evidence="7" id="KW-1003">Cell membrane</keyword>
<dbReference type="InterPro" id="IPR050732">
    <property type="entry name" value="Beta-glucan_modifiers"/>
</dbReference>
<evidence type="ECO:0000256" key="14">
    <source>
        <dbReference type="ARBA" id="ARBA00023180"/>
    </source>
</evidence>
<keyword evidence="14" id="KW-0325">Glycoprotein</keyword>
<proteinExistence type="inferred from homology"/>
<keyword evidence="18" id="KW-0624">Polysaccharide degradation</keyword>
<sequence length="510" mass="52117">MSHFFSLAALTAALPTALAVYQGFNYGALKPDGSLKVQADFENEFKVAQTLHGAPGVGFTSARLYTTIQGGTDIGPISAIPAAIATNTTLLLGIWASAGALIVDNELAALKNAINQYGDAFVRLVAGISVGSEDLYRNSPTGMANGENPGTDPNVLVAYIKKTRDTIAGTKLAGKPVGHVDTWTAWVNSSNQAVINVCDWVGMDAYPYFQSKVSNAIQYNKGLFDDALGQTQAAVGSKPVWITETGFPVTGNKSGDAVPSIENAKVFWDEVGCARFGYTNIWWYTLQDHSGPLQPGKVSFGVVGGSLTTTPLFDISCGVSREPEPEPRPNNPPPVPTTSKPAPTTSKPAPTTSSTAVIARSGAATDSPKPAPTTSSAAVVARSGAATDSLKPVPTTSSAAVVARSGAATDSSKPVPTTSEPIPTISKPAPTTSSAAVVAGSGAATDSSSSTDTTDTGYGFSTDSTTSVTATPSPANSTLTNPTGVVAISDRITASIGVAILAVVFAVLVV</sequence>
<evidence type="ECO:0000256" key="18">
    <source>
        <dbReference type="ARBA" id="ARBA00023326"/>
    </source>
</evidence>
<feature type="region of interest" description="Disordered" evidence="23">
    <location>
        <begin position="463"/>
        <end position="482"/>
    </location>
</feature>